<dbReference type="GO" id="GO:0003676">
    <property type="term" value="F:nucleic acid binding"/>
    <property type="evidence" value="ECO:0007669"/>
    <property type="project" value="InterPro"/>
</dbReference>
<dbReference type="EMBL" id="LR798356">
    <property type="protein sequence ID" value="CAB5225861.1"/>
    <property type="molecule type" value="Genomic_DNA"/>
</dbReference>
<dbReference type="InterPro" id="IPR007347">
    <property type="entry name" value="SpoVS"/>
</dbReference>
<protein>
    <submittedName>
        <fullName evidence="1">SpoVS Stage V sporulation protein SpoVS</fullName>
    </submittedName>
</protein>
<dbReference type="PANTHER" id="PTHR35331:SF1">
    <property type="entry name" value="STAGE V SPORULATION PROTEIN S"/>
    <property type="match status" value="1"/>
</dbReference>
<dbReference type="InterPro" id="IPR036882">
    <property type="entry name" value="Alba-like_dom_sf"/>
</dbReference>
<organism evidence="1">
    <name type="scientific">uncultured Caudovirales phage</name>
    <dbReference type="NCBI Taxonomy" id="2100421"/>
    <lineage>
        <taxon>Viruses</taxon>
        <taxon>Duplodnaviria</taxon>
        <taxon>Heunggongvirae</taxon>
        <taxon>Uroviricota</taxon>
        <taxon>Caudoviricetes</taxon>
        <taxon>Peduoviridae</taxon>
        <taxon>Maltschvirus</taxon>
        <taxon>Maltschvirus maltsch</taxon>
    </lineage>
</organism>
<proteinExistence type="predicted"/>
<evidence type="ECO:0000313" key="1">
    <source>
        <dbReference type="EMBL" id="CAB5225861.1"/>
    </source>
</evidence>
<dbReference type="Gene3D" id="3.30.110.20">
    <property type="entry name" value="Alba-like domain"/>
    <property type="match status" value="1"/>
</dbReference>
<sequence length="95" mass="10236">MEEKQIINLKVSGKSDPSKVAGAIVKYMHEGNEVEITTIGASAINQAVKALAIARGMVGTSGYDLSFIVGFAEETIDDELRTAIKFFPIKTKFGK</sequence>
<dbReference type="PANTHER" id="PTHR35331">
    <property type="entry name" value="STAGE V SPORULATION PROTEIN S"/>
    <property type="match status" value="1"/>
</dbReference>
<gene>
    <name evidence="1" type="ORF">UFOVP755_13</name>
</gene>
<reference evidence="1" key="1">
    <citation type="submission" date="2020-05" db="EMBL/GenBank/DDBJ databases">
        <authorList>
            <person name="Chiriac C."/>
            <person name="Salcher M."/>
            <person name="Ghai R."/>
            <person name="Kavagutti S V."/>
        </authorList>
    </citation>
    <scope>NUCLEOTIDE SEQUENCE</scope>
</reference>
<dbReference type="Pfam" id="PF04232">
    <property type="entry name" value="SpoVS"/>
    <property type="match status" value="1"/>
</dbReference>
<name>A0A6J7XDC0_9CAUD</name>
<accession>A0A6J7XDC0</accession>